<keyword evidence="2" id="KW-1185">Reference proteome</keyword>
<dbReference type="Proteomes" id="UP000798602">
    <property type="component" value="Unassembled WGS sequence"/>
</dbReference>
<dbReference type="Pfam" id="PF08837">
    <property type="entry name" value="DUF1810"/>
    <property type="match status" value="1"/>
</dbReference>
<organism evidence="1 2">
    <name type="scientific">Flavobacterium ichthyis</name>
    <dbReference type="NCBI Taxonomy" id="2698827"/>
    <lineage>
        <taxon>Bacteria</taxon>
        <taxon>Pseudomonadati</taxon>
        <taxon>Bacteroidota</taxon>
        <taxon>Flavobacteriia</taxon>
        <taxon>Flavobacteriales</taxon>
        <taxon>Flavobacteriaceae</taxon>
        <taxon>Flavobacterium</taxon>
    </lineage>
</organism>
<reference evidence="2" key="1">
    <citation type="submission" date="2020-01" db="EMBL/GenBank/DDBJ databases">
        <title>Sphingomonas sp. strain CSW-10.</title>
        <authorList>
            <person name="Chen W.-M."/>
        </authorList>
    </citation>
    <scope>NUCLEOTIDE SEQUENCE [LARGE SCALE GENOMIC DNA]</scope>
    <source>
        <strain evidence="2">NST-5</strain>
    </source>
</reference>
<accession>A0ABW9Z405</accession>
<proteinExistence type="predicted"/>
<protein>
    <submittedName>
        <fullName evidence="1">DUF1810 family protein</fullName>
    </submittedName>
</protein>
<dbReference type="Gene3D" id="1.25.40.380">
    <property type="entry name" value="Protein of unknown function DUF1810"/>
    <property type="match status" value="1"/>
</dbReference>
<dbReference type="SUPFAM" id="SSF140736">
    <property type="entry name" value="Rv1873-like"/>
    <property type="match status" value="1"/>
</dbReference>
<gene>
    <name evidence="1" type="ORF">GV828_00065</name>
</gene>
<dbReference type="PIRSF" id="PIRSF008546">
    <property type="entry name" value="UCP008546"/>
    <property type="match status" value="1"/>
</dbReference>
<dbReference type="RefSeq" id="WP_166535430.1">
    <property type="nucleotide sequence ID" value="NZ_JAABLM010000001.1"/>
</dbReference>
<dbReference type="EMBL" id="JAABLM010000001">
    <property type="protein sequence ID" value="NBL63591.1"/>
    <property type="molecule type" value="Genomic_DNA"/>
</dbReference>
<name>A0ABW9Z405_9FLAO</name>
<evidence type="ECO:0000313" key="2">
    <source>
        <dbReference type="Proteomes" id="UP000798602"/>
    </source>
</evidence>
<comment type="caution">
    <text evidence="1">The sequence shown here is derived from an EMBL/GenBank/DDBJ whole genome shotgun (WGS) entry which is preliminary data.</text>
</comment>
<sequence>MSQSFDLERFIEAQNKNYEAAINEIYNGKKVTHWMWYVFPQLKDLGKTETAKFFGISSIEEAKAYLKHPVLGKRLLAISEVLLKHQNKSANEIFGKPDDLKLKSCMTLFLQTENAPVIFEKVLDTFYNGEKDVRTLEILQ</sequence>
<evidence type="ECO:0000313" key="1">
    <source>
        <dbReference type="EMBL" id="NBL63591.1"/>
    </source>
</evidence>
<dbReference type="InterPro" id="IPR014937">
    <property type="entry name" value="DUF1810"/>
</dbReference>
<dbReference type="InterPro" id="IPR036287">
    <property type="entry name" value="Rv1873-like_sf"/>
</dbReference>